<feature type="region of interest" description="Disordered" evidence="1">
    <location>
        <begin position="271"/>
        <end position="292"/>
    </location>
</feature>
<proteinExistence type="predicted"/>
<reference evidence="3 4" key="1">
    <citation type="submission" date="2019-01" db="EMBL/GenBank/DDBJ databases">
        <authorList>
            <person name="Ferrante I. M."/>
        </authorList>
    </citation>
    <scope>NUCLEOTIDE SEQUENCE [LARGE SCALE GENOMIC DNA]</scope>
    <source>
        <strain evidence="3 4">B856</strain>
    </source>
</reference>
<dbReference type="EMBL" id="CAACVS010000335">
    <property type="protein sequence ID" value="VEU41153.1"/>
    <property type="molecule type" value="Genomic_DNA"/>
</dbReference>
<dbReference type="AlphaFoldDB" id="A0A448ZGI3"/>
<feature type="region of interest" description="Disordered" evidence="1">
    <location>
        <begin position="156"/>
        <end position="193"/>
    </location>
</feature>
<evidence type="ECO:0000256" key="1">
    <source>
        <dbReference type="SAM" id="MobiDB-lite"/>
    </source>
</evidence>
<keyword evidence="4" id="KW-1185">Reference proteome</keyword>
<dbReference type="Proteomes" id="UP000291116">
    <property type="component" value="Unassembled WGS sequence"/>
</dbReference>
<feature type="chain" id="PRO_5019078150" description="Plastid lipid-associated protein/fibrillin conserved domain-containing protein" evidence="2">
    <location>
        <begin position="23"/>
        <end position="604"/>
    </location>
</feature>
<feature type="region of interest" description="Disordered" evidence="1">
    <location>
        <begin position="374"/>
        <end position="398"/>
    </location>
</feature>
<keyword evidence="2" id="KW-0732">Signal</keyword>
<evidence type="ECO:0000313" key="4">
    <source>
        <dbReference type="Proteomes" id="UP000291116"/>
    </source>
</evidence>
<organism evidence="3 4">
    <name type="scientific">Pseudo-nitzschia multistriata</name>
    <dbReference type="NCBI Taxonomy" id="183589"/>
    <lineage>
        <taxon>Eukaryota</taxon>
        <taxon>Sar</taxon>
        <taxon>Stramenopiles</taxon>
        <taxon>Ochrophyta</taxon>
        <taxon>Bacillariophyta</taxon>
        <taxon>Bacillariophyceae</taxon>
        <taxon>Bacillariophycidae</taxon>
        <taxon>Bacillariales</taxon>
        <taxon>Bacillariaceae</taxon>
        <taxon>Pseudo-nitzschia</taxon>
    </lineage>
</organism>
<name>A0A448ZGI3_9STRA</name>
<protein>
    <recommendedName>
        <fullName evidence="5">Plastid lipid-associated protein/fibrillin conserved domain-containing protein</fullName>
    </recommendedName>
</protein>
<sequence length="604" mass="67200">MSSRIRCSAFLVMGGMLVLVSSFSNNLPARGSIGHRDVAQVCSFTNSKHSLSTQEIWQRSTPNTFLSMASSPAATADESQQVGDLFSKYCDDDNLIDKKTLESMPPFAMMLADEDLLPAELNDIWEAALKSSKDPSRVDSDSFAQIYRDVDDLFEDDEEEDEDEDEDSGETDASSEPADSETQMADATENELDEELSKAYKSLCDENGLISKKKMLEWEEIESLLEEGLLGEDEFEELWANSVSDNAESSIDSNGFLTFNLGLDELFELDDEDEEDDEEEEGELPPTPATPRAMVIEGDMPPGVLFSQLADENYLVGSKELILWVELKDMLEEGDLLESELKVIFKKYATPEGKLTEETFVEFYDEIDGLFEEDDDEDGEEVTAAAPTPPQQAQPNTAMSERVKGDFLSFIDIVIEEDEEPCGFGASEADQEQVLNILKVLEQQPTNMIVQKDGNIEQSDLAGTWELIYTSSSAMKFNKGLSGIGGSFPNGKFGSLRQDLIATKFLSDMFYKERIDVNPSSASFDVTVNGVWDLRKSVSIFTGQPTVILNVEPDRVTYGPTSTRADHWKSLGPVNRLDLSYLDDDLRVMRGCTSSETVFVFKKV</sequence>
<accession>A0A448ZGI3</accession>
<evidence type="ECO:0008006" key="5">
    <source>
        <dbReference type="Google" id="ProtNLM"/>
    </source>
</evidence>
<feature type="signal peptide" evidence="2">
    <location>
        <begin position="1"/>
        <end position="22"/>
    </location>
</feature>
<dbReference type="OrthoDB" id="189024at2759"/>
<evidence type="ECO:0000313" key="3">
    <source>
        <dbReference type="EMBL" id="VEU41153.1"/>
    </source>
</evidence>
<evidence type="ECO:0000256" key="2">
    <source>
        <dbReference type="SAM" id="SignalP"/>
    </source>
</evidence>
<gene>
    <name evidence="3" type="ORF">PSNMU_V1.4_AUG-EV-PASAV3_0081200</name>
</gene>
<feature type="compositionally biased region" description="Acidic residues" evidence="1">
    <location>
        <begin position="271"/>
        <end position="283"/>
    </location>
</feature>
<feature type="compositionally biased region" description="Acidic residues" evidence="1">
    <location>
        <begin position="156"/>
        <end position="170"/>
    </location>
</feature>